<reference evidence="2" key="1">
    <citation type="journal article" date="2018" name="Nat. Plants">
        <title>Whole-genome landscape of Medicago truncatula symbiotic genes.</title>
        <authorList>
            <person name="Pecrix Y."/>
            <person name="Staton S.E."/>
            <person name="Sallet E."/>
            <person name="Lelandais-Briere C."/>
            <person name="Moreau S."/>
            <person name="Carrere S."/>
            <person name="Blein T."/>
            <person name="Jardinaud M.F."/>
            <person name="Latrasse D."/>
            <person name="Zouine M."/>
            <person name="Zahm M."/>
            <person name="Kreplak J."/>
            <person name="Mayjonade B."/>
            <person name="Satge C."/>
            <person name="Perez M."/>
            <person name="Cauet S."/>
            <person name="Marande W."/>
            <person name="Chantry-Darmon C."/>
            <person name="Lopez-Roques C."/>
            <person name="Bouchez O."/>
            <person name="Berard A."/>
            <person name="Debelle F."/>
            <person name="Munos S."/>
            <person name="Bendahmane A."/>
            <person name="Berges H."/>
            <person name="Niebel A."/>
            <person name="Buitink J."/>
            <person name="Frugier F."/>
            <person name="Benhamed M."/>
            <person name="Crespi M."/>
            <person name="Gouzy J."/>
            <person name="Gamas P."/>
        </authorList>
    </citation>
    <scope>NUCLEOTIDE SEQUENCE [LARGE SCALE GENOMIC DNA]</scope>
    <source>
        <strain evidence="2">cv. Jemalong A17</strain>
    </source>
</reference>
<sequence>MSKQFYSNNHTHSLQFYSIVRVYAPPPTHTHTHTHTSIKERFVFKSVNLNTSTVIGDEIGKCNKSYASNKVVSYVSTEIVVKISN</sequence>
<dbReference type="EMBL" id="PSQE01000003">
    <property type="protein sequence ID" value="RHN67230.1"/>
    <property type="molecule type" value="Genomic_DNA"/>
</dbReference>
<evidence type="ECO:0000313" key="1">
    <source>
        <dbReference type="EMBL" id="RHN67230.1"/>
    </source>
</evidence>
<evidence type="ECO:0000313" key="2">
    <source>
        <dbReference type="Proteomes" id="UP000265566"/>
    </source>
</evidence>
<protein>
    <submittedName>
        <fullName evidence="1">Uncharacterized protein</fullName>
    </submittedName>
</protein>
<dbReference type="Gramene" id="rna15396">
    <property type="protein sequence ID" value="RHN67230.1"/>
    <property type="gene ID" value="gene15396"/>
</dbReference>
<organism evidence="1 2">
    <name type="scientific">Medicago truncatula</name>
    <name type="common">Barrel medic</name>
    <name type="synonym">Medicago tribuloides</name>
    <dbReference type="NCBI Taxonomy" id="3880"/>
    <lineage>
        <taxon>Eukaryota</taxon>
        <taxon>Viridiplantae</taxon>
        <taxon>Streptophyta</taxon>
        <taxon>Embryophyta</taxon>
        <taxon>Tracheophyta</taxon>
        <taxon>Spermatophyta</taxon>
        <taxon>Magnoliopsida</taxon>
        <taxon>eudicotyledons</taxon>
        <taxon>Gunneridae</taxon>
        <taxon>Pentapetalae</taxon>
        <taxon>rosids</taxon>
        <taxon>fabids</taxon>
        <taxon>Fabales</taxon>
        <taxon>Fabaceae</taxon>
        <taxon>Papilionoideae</taxon>
        <taxon>50 kb inversion clade</taxon>
        <taxon>NPAAA clade</taxon>
        <taxon>Hologalegina</taxon>
        <taxon>IRL clade</taxon>
        <taxon>Trifolieae</taxon>
        <taxon>Medicago</taxon>
    </lineage>
</organism>
<accession>A0A396IPI9</accession>
<name>A0A396IPI9_MEDTR</name>
<dbReference type="AlphaFoldDB" id="A0A396IPI9"/>
<proteinExistence type="predicted"/>
<gene>
    <name evidence="1" type="ORF">MtrunA17_Chr3g0100481</name>
</gene>
<dbReference type="Proteomes" id="UP000265566">
    <property type="component" value="Chromosome 3"/>
</dbReference>
<comment type="caution">
    <text evidence="1">The sequence shown here is derived from an EMBL/GenBank/DDBJ whole genome shotgun (WGS) entry which is preliminary data.</text>
</comment>